<evidence type="ECO:0000313" key="2">
    <source>
        <dbReference type="EMBL" id="RIB26333.1"/>
    </source>
</evidence>
<proteinExistence type="predicted"/>
<keyword evidence="1" id="KW-0812">Transmembrane</keyword>
<accession>A0A397W227</accession>
<reference evidence="2 3" key="1">
    <citation type="submission" date="2018-06" db="EMBL/GenBank/DDBJ databases">
        <title>Comparative genomics reveals the genomic features of Rhizophagus irregularis, R. cerebriforme, R. diaphanum and Gigaspora rosea, and their symbiotic lifestyle signature.</title>
        <authorList>
            <person name="Morin E."/>
            <person name="San Clemente H."/>
            <person name="Chen E.C.H."/>
            <person name="De La Providencia I."/>
            <person name="Hainaut M."/>
            <person name="Kuo A."/>
            <person name="Kohler A."/>
            <person name="Murat C."/>
            <person name="Tang N."/>
            <person name="Roy S."/>
            <person name="Loubradou J."/>
            <person name="Henrissat B."/>
            <person name="Grigoriev I.V."/>
            <person name="Corradi N."/>
            <person name="Roux C."/>
            <person name="Martin F.M."/>
        </authorList>
    </citation>
    <scope>NUCLEOTIDE SEQUENCE [LARGE SCALE GENOMIC DNA]</scope>
    <source>
        <strain evidence="2 3">DAOM 194757</strain>
    </source>
</reference>
<comment type="caution">
    <text evidence="2">The sequence shown here is derived from an EMBL/GenBank/DDBJ whole genome shotgun (WGS) entry which is preliminary data.</text>
</comment>
<sequence length="233" mass="27432">MASKIFMGTMPEIMENILNNNLNNEFHTLHSCALVSRHWCKMSIPILWQDPFSFDRRKPLFISKYFSSLGEDEKFVLKKCGVNTDSETLFNYAKFLKVLDLFRLENKVKKWIDLELINSKLYCNSSMHYIINLLFKLFIESGATLYTLDLHFSEFLKFSPEIFYSLGENKQFFSQLQNLSLGIISRFNIESVATLLRVLAKNTTRIMNLNYFILYFILLYALLNHKINLENLV</sequence>
<dbReference type="EMBL" id="QKWP01000139">
    <property type="protein sequence ID" value="RIB26333.1"/>
    <property type="molecule type" value="Genomic_DNA"/>
</dbReference>
<evidence type="ECO:0000256" key="1">
    <source>
        <dbReference type="SAM" id="Phobius"/>
    </source>
</evidence>
<protein>
    <recommendedName>
        <fullName evidence="4">F-box domain-containing protein</fullName>
    </recommendedName>
</protein>
<keyword evidence="1" id="KW-1133">Transmembrane helix</keyword>
<keyword evidence="1" id="KW-0472">Membrane</keyword>
<gene>
    <name evidence="2" type="ORF">C2G38_277664</name>
</gene>
<dbReference type="AlphaFoldDB" id="A0A397W227"/>
<feature type="transmembrane region" description="Helical" evidence="1">
    <location>
        <begin position="206"/>
        <end position="223"/>
    </location>
</feature>
<organism evidence="2 3">
    <name type="scientific">Gigaspora rosea</name>
    <dbReference type="NCBI Taxonomy" id="44941"/>
    <lineage>
        <taxon>Eukaryota</taxon>
        <taxon>Fungi</taxon>
        <taxon>Fungi incertae sedis</taxon>
        <taxon>Mucoromycota</taxon>
        <taxon>Glomeromycotina</taxon>
        <taxon>Glomeromycetes</taxon>
        <taxon>Diversisporales</taxon>
        <taxon>Gigasporaceae</taxon>
        <taxon>Gigaspora</taxon>
    </lineage>
</organism>
<evidence type="ECO:0000313" key="3">
    <source>
        <dbReference type="Proteomes" id="UP000266673"/>
    </source>
</evidence>
<evidence type="ECO:0008006" key="4">
    <source>
        <dbReference type="Google" id="ProtNLM"/>
    </source>
</evidence>
<dbReference type="Proteomes" id="UP000266673">
    <property type="component" value="Unassembled WGS sequence"/>
</dbReference>
<name>A0A397W227_9GLOM</name>
<keyword evidence="3" id="KW-1185">Reference proteome</keyword>